<evidence type="ECO:0000256" key="1">
    <source>
        <dbReference type="ARBA" id="ARBA00009437"/>
    </source>
</evidence>
<gene>
    <name evidence="6" type="ORF">GQA70_06315</name>
</gene>
<dbReference type="PROSITE" id="PS50931">
    <property type="entry name" value="HTH_LYSR"/>
    <property type="match status" value="1"/>
</dbReference>
<keyword evidence="3 6" id="KW-0238">DNA-binding</keyword>
<dbReference type="Pfam" id="PF03466">
    <property type="entry name" value="LysR_substrate"/>
    <property type="match status" value="1"/>
</dbReference>
<accession>A0ABX7F600</accession>
<evidence type="ECO:0000313" key="7">
    <source>
        <dbReference type="Proteomes" id="UP000596387"/>
    </source>
</evidence>
<dbReference type="NCBIfam" id="NF009888">
    <property type="entry name" value="PRK13348.1"/>
    <property type="match status" value="1"/>
</dbReference>
<dbReference type="Gene3D" id="1.10.10.10">
    <property type="entry name" value="Winged helix-like DNA-binding domain superfamily/Winged helix DNA-binding domain"/>
    <property type="match status" value="1"/>
</dbReference>
<evidence type="ECO:0000256" key="4">
    <source>
        <dbReference type="ARBA" id="ARBA00023163"/>
    </source>
</evidence>
<proteinExistence type="inferred from homology"/>
<dbReference type="PANTHER" id="PTHR30579:SF2">
    <property type="entry name" value="HTH-TYPE TRANSCRIPTIONAL REGULATOR ARGP"/>
    <property type="match status" value="1"/>
</dbReference>
<dbReference type="Proteomes" id="UP000596387">
    <property type="component" value="Chromosome"/>
</dbReference>
<feature type="domain" description="HTH lysR-type" evidence="5">
    <location>
        <begin position="3"/>
        <end position="59"/>
    </location>
</feature>
<dbReference type="InterPro" id="IPR017685">
    <property type="entry name" value="ArgP"/>
</dbReference>
<comment type="similarity">
    <text evidence="1">Belongs to the LysR transcriptional regulatory family.</text>
</comment>
<keyword evidence="7" id="KW-1185">Reference proteome</keyword>
<name>A0ABX7F600_9RHOB</name>
<keyword evidence="4" id="KW-0804">Transcription</keyword>
<sequence>MRFDPAQLAALEAVLRLGSFASAAAELSVTPSAVSQRIRALEDRTGTPLVIRTTPAEATALGARLARHAREQALLDAALADELRQSRAAARVRIVLNADTLDTWALPALAATDLLFEIVVEDESISADRLRRGEVSAAVTTQKTPVQGCAVTALGAMRYRATCAPDFHARHFAGGVDAETLARAPMLDFSGHDRHQRAWMRDLTGKALAPPAHLLPSTHGFITAARLGLGWGLNPAPLVEDEIAAGNLVDMRPELPFDVPLYWQVRSLVAPALRPLSRAITRAARQSLVQEKQKPLTQP</sequence>
<evidence type="ECO:0000256" key="3">
    <source>
        <dbReference type="ARBA" id="ARBA00023125"/>
    </source>
</evidence>
<dbReference type="NCBIfam" id="NF002964">
    <property type="entry name" value="PRK03635.1"/>
    <property type="match status" value="1"/>
</dbReference>
<dbReference type="SUPFAM" id="SSF46785">
    <property type="entry name" value="Winged helix' DNA-binding domain"/>
    <property type="match status" value="1"/>
</dbReference>
<dbReference type="Gene3D" id="3.40.190.290">
    <property type="match status" value="1"/>
</dbReference>
<dbReference type="NCBIfam" id="TIGR03298">
    <property type="entry name" value="argP"/>
    <property type="match status" value="1"/>
</dbReference>
<dbReference type="GO" id="GO:0003677">
    <property type="term" value="F:DNA binding"/>
    <property type="evidence" value="ECO:0007669"/>
    <property type="project" value="UniProtKB-KW"/>
</dbReference>
<dbReference type="EMBL" id="CP047166">
    <property type="protein sequence ID" value="QRF65961.1"/>
    <property type="molecule type" value="Genomic_DNA"/>
</dbReference>
<dbReference type="RefSeq" id="WP_039616172.1">
    <property type="nucleotide sequence ID" value="NZ_CP047166.1"/>
</dbReference>
<dbReference type="SUPFAM" id="SSF53850">
    <property type="entry name" value="Periplasmic binding protein-like II"/>
    <property type="match status" value="1"/>
</dbReference>
<dbReference type="InterPro" id="IPR000847">
    <property type="entry name" value="LysR_HTH_N"/>
</dbReference>
<organism evidence="6 7">
    <name type="scientific">Ponticoccus alexandrii</name>
    <dbReference type="NCBI Taxonomy" id="1943633"/>
    <lineage>
        <taxon>Bacteria</taxon>
        <taxon>Pseudomonadati</taxon>
        <taxon>Pseudomonadota</taxon>
        <taxon>Alphaproteobacteria</taxon>
        <taxon>Rhodobacterales</taxon>
        <taxon>Roseobacteraceae</taxon>
        <taxon>Ponticoccus</taxon>
    </lineage>
</organism>
<dbReference type="InterPro" id="IPR005119">
    <property type="entry name" value="LysR_subst-bd"/>
</dbReference>
<evidence type="ECO:0000313" key="6">
    <source>
        <dbReference type="EMBL" id="QRF65961.1"/>
    </source>
</evidence>
<dbReference type="InterPro" id="IPR036390">
    <property type="entry name" value="WH_DNA-bd_sf"/>
</dbReference>
<dbReference type="InterPro" id="IPR050176">
    <property type="entry name" value="LTTR"/>
</dbReference>
<dbReference type="PANTHER" id="PTHR30579">
    <property type="entry name" value="TRANSCRIPTIONAL REGULATOR"/>
    <property type="match status" value="1"/>
</dbReference>
<keyword evidence="2" id="KW-0805">Transcription regulation</keyword>
<reference evidence="6 7" key="1">
    <citation type="submission" date="2019-12" db="EMBL/GenBank/DDBJ databases">
        <title>Complete Genome Sequence of a Quorum-Sensing Bacterium,Rhodobacteraceae bacterium C31, Isolated from a marine microalgae symbiotic bacteria.</title>
        <authorList>
            <person name="Zhang Y."/>
        </authorList>
    </citation>
    <scope>NUCLEOTIDE SEQUENCE [LARGE SCALE GENOMIC DNA]</scope>
    <source>
        <strain evidence="6 7">C31</strain>
    </source>
</reference>
<dbReference type="Pfam" id="PF00126">
    <property type="entry name" value="HTH_1"/>
    <property type="match status" value="1"/>
</dbReference>
<evidence type="ECO:0000259" key="5">
    <source>
        <dbReference type="PROSITE" id="PS50931"/>
    </source>
</evidence>
<protein>
    <submittedName>
        <fullName evidence="6">ArgP/LysG family DNA-binding transcriptional regulator</fullName>
    </submittedName>
</protein>
<dbReference type="InterPro" id="IPR036388">
    <property type="entry name" value="WH-like_DNA-bd_sf"/>
</dbReference>
<evidence type="ECO:0000256" key="2">
    <source>
        <dbReference type="ARBA" id="ARBA00023015"/>
    </source>
</evidence>